<dbReference type="AlphaFoldDB" id="A0A9W6YA68"/>
<organism evidence="1 2">
    <name type="scientific">Phytophthora fragariaefolia</name>
    <dbReference type="NCBI Taxonomy" id="1490495"/>
    <lineage>
        <taxon>Eukaryota</taxon>
        <taxon>Sar</taxon>
        <taxon>Stramenopiles</taxon>
        <taxon>Oomycota</taxon>
        <taxon>Peronosporomycetes</taxon>
        <taxon>Peronosporales</taxon>
        <taxon>Peronosporaceae</taxon>
        <taxon>Phytophthora</taxon>
    </lineage>
</organism>
<dbReference type="GO" id="GO:0008483">
    <property type="term" value="F:transaminase activity"/>
    <property type="evidence" value="ECO:0007669"/>
    <property type="project" value="TreeGrafter"/>
</dbReference>
<protein>
    <submittedName>
        <fullName evidence="1">Unnamed protein product</fullName>
    </submittedName>
</protein>
<dbReference type="GO" id="GO:0000271">
    <property type="term" value="P:polysaccharide biosynthetic process"/>
    <property type="evidence" value="ECO:0007669"/>
    <property type="project" value="TreeGrafter"/>
</dbReference>
<gene>
    <name evidence="1" type="ORF">Pfra01_002405200</name>
</gene>
<dbReference type="PANTHER" id="PTHR30244">
    <property type="entry name" value="TRANSAMINASE"/>
    <property type="match status" value="1"/>
</dbReference>
<sequence>MIWRLICGGHGASTGFDLLLQTLKLPAGSEVLCSAITIPDMIYVLRYHGLVPVPVDLDPETLAVDMEALKKAVTDVRDALFLLQCLLLE</sequence>
<dbReference type="Gene3D" id="3.40.640.10">
    <property type="entry name" value="Type I PLP-dependent aspartate aminotransferase-like (Major domain)"/>
    <property type="match status" value="1"/>
</dbReference>
<dbReference type="InterPro" id="IPR015421">
    <property type="entry name" value="PyrdxlP-dep_Trfase_major"/>
</dbReference>
<dbReference type="Proteomes" id="UP001165121">
    <property type="component" value="Unassembled WGS sequence"/>
</dbReference>
<dbReference type="InterPro" id="IPR015424">
    <property type="entry name" value="PyrdxlP-dep_Trfase"/>
</dbReference>
<proteinExistence type="predicted"/>
<dbReference type="GO" id="GO:0030170">
    <property type="term" value="F:pyridoxal phosphate binding"/>
    <property type="evidence" value="ECO:0007669"/>
    <property type="project" value="TreeGrafter"/>
</dbReference>
<dbReference type="EMBL" id="BSXT01004096">
    <property type="protein sequence ID" value="GMF56664.1"/>
    <property type="molecule type" value="Genomic_DNA"/>
</dbReference>
<dbReference type="Pfam" id="PF01041">
    <property type="entry name" value="DegT_DnrJ_EryC1"/>
    <property type="match status" value="1"/>
</dbReference>
<accession>A0A9W6YA68</accession>
<comment type="caution">
    <text evidence="1">The sequence shown here is derived from an EMBL/GenBank/DDBJ whole genome shotgun (WGS) entry which is preliminary data.</text>
</comment>
<dbReference type="PANTHER" id="PTHR30244:SF34">
    <property type="entry name" value="DTDP-4-AMINO-4,6-DIDEOXYGALACTOSE TRANSAMINASE"/>
    <property type="match status" value="1"/>
</dbReference>
<dbReference type="SUPFAM" id="SSF53383">
    <property type="entry name" value="PLP-dependent transferases"/>
    <property type="match status" value="1"/>
</dbReference>
<dbReference type="OrthoDB" id="416253at2759"/>
<reference evidence="1" key="1">
    <citation type="submission" date="2023-04" db="EMBL/GenBank/DDBJ databases">
        <title>Phytophthora fragariaefolia NBRC 109709.</title>
        <authorList>
            <person name="Ichikawa N."/>
            <person name="Sato H."/>
            <person name="Tonouchi N."/>
        </authorList>
    </citation>
    <scope>NUCLEOTIDE SEQUENCE</scope>
    <source>
        <strain evidence="1">NBRC 109709</strain>
    </source>
</reference>
<evidence type="ECO:0000313" key="2">
    <source>
        <dbReference type="Proteomes" id="UP001165121"/>
    </source>
</evidence>
<keyword evidence="2" id="KW-1185">Reference proteome</keyword>
<evidence type="ECO:0000313" key="1">
    <source>
        <dbReference type="EMBL" id="GMF56664.1"/>
    </source>
</evidence>
<dbReference type="InterPro" id="IPR000653">
    <property type="entry name" value="DegT/StrS_aminotransferase"/>
</dbReference>
<name>A0A9W6YA68_9STRA</name>